<evidence type="ECO:0000259" key="2">
    <source>
        <dbReference type="Pfam" id="PF24209"/>
    </source>
</evidence>
<keyword evidence="4" id="KW-1185">Reference proteome</keyword>
<gene>
    <name evidence="3" type="ORF">F8M41_004529</name>
</gene>
<dbReference type="InterPro" id="IPR054586">
    <property type="entry name" value="MACPF_1_fungal"/>
</dbReference>
<feature type="domain" description="DUF7431" evidence="2">
    <location>
        <begin position="566"/>
        <end position="764"/>
    </location>
</feature>
<dbReference type="Pfam" id="PF24209">
    <property type="entry name" value="DUF7431"/>
    <property type="match status" value="1"/>
</dbReference>
<dbReference type="OrthoDB" id="2415113at2759"/>
<proteinExistence type="predicted"/>
<dbReference type="Proteomes" id="UP000439903">
    <property type="component" value="Unassembled WGS sequence"/>
</dbReference>
<sequence>MSSQVKAKIVINSIPHGSITLDETLNVSEAYQQIIEQLGSNSNDPRYKYFFENLDEIIEHDKQYSTKLKLSEIIDHNSSIIHLKRVLKIKVSVVGNRPIEYEFDNLDDDLFNIRKKLLQIREESIKIIPRFFKFLKDDRSFVTDFGEKHTTLGGILGTSNILRISLDEKKELINNNSSAIVTIHKHLHSGGVDKYTERLSTNRKLDYVRSILKMGPNLVFYHIDEKINRLSEISTDWADIAWVIDDKLQLKICQEDDKDWNKLIEQCDMGFTYENENIKFATSQAFTINVTRITPVFNHLYSGTLELICEQRFDSLFKECLIVNGEITETSPLPYLPYLSLFVCISYNQANELYKSRNEATRYSCEIISKAKLRLDKQNIILDKDFINEIESALNNKYTNNKKINELRKIFQKYGHFYASEVIYGGAIIENSRNINTRRRDTNGTGIGGSIGVVTNNIMVHDSFQNMTSELLDISKKTLTIVGGNEAFYIKDNPEASRSWRSSVNNSKYWRIISYNIRPIIDLLDDNLKNKILEIFGKKILKAEITTHPTSLRNLCKDPIIIDDLSNIFKELTSNPSQCQIFASIMNQDDRIYSLRVDYVDENSPVFVVHYVGNKKKLRKKQRQLYKIRISWIIVGYPEKFMFELRNNGIDVTICEKKLEEMERVDTINYCSYKCTIDSSPNTTYSKLGISVIHSPTSSRYYNPYKSIIIGTHFRPDNTVCLFVRNLDSNSSNDNILNEIPLLKIVYSIINMGDNKPRLVKVKWNNKNPNMFFNPLSKDNSKKLMLFEEDGTFRSILENCVRKKSDGDYELGCPLLINIMNGCEYHGFVNINRKSPLYHSMNHSSSTNSEFEGFISYFIVAD</sequence>
<protein>
    <submittedName>
        <fullName evidence="3">Hsp70 family protein</fullName>
    </submittedName>
</protein>
<name>A0A8H3XB42_GIGMA</name>
<evidence type="ECO:0000313" key="4">
    <source>
        <dbReference type="Proteomes" id="UP000439903"/>
    </source>
</evidence>
<dbReference type="Pfam" id="PF22693">
    <property type="entry name" value="MACPF_1"/>
    <property type="match status" value="1"/>
</dbReference>
<dbReference type="AlphaFoldDB" id="A0A8H3XB42"/>
<accession>A0A8H3XB42</accession>
<dbReference type="EMBL" id="WTPW01001412">
    <property type="protein sequence ID" value="KAF0437013.1"/>
    <property type="molecule type" value="Genomic_DNA"/>
</dbReference>
<evidence type="ECO:0000259" key="1">
    <source>
        <dbReference type="Pfam" id="PF22693"/>
    </source>
</evidence>
<evidence type="ECO:0000313" key="3">
    <source>
        <dbReference type="EMBL" id="KAF0437013.1"/>
    </source>
</evidence>
<dbReference type="InterPro" id="IPR055854">
    <property type="entry name" value="DUF7431"/>
</dbReference>
<feature type="domain" description="MACPF-like" evidence="1">
    <location>
        <begin position="337"/>
        <end position="532"/>
    </location>
</feature>
<organism evidence="3 4">
    <name type="scientific">Gigaspora margarita</name>
    <dbReference type="NCBI Taxonomy" id="4874"/>
    <lineage>
        <taxon>Eukaryota</taxon>
        <taxon>Fungi</taxon>
        <taxon>Fungi incertae sedis</taxon>
        <taxon>Mucoromycota</taxon>
        <taxon>Glomeromycotina</taxon>
        <taxon>Glomeromycetes</taxon>
        <taxon>Diversisporales</taxon>
        <taxon>Gigasporaceae</taxon>
        <taxon>Gigaspora</taxon>
    </lineage>
</organism>
<reference evidence="3 4" key="1">
    <citation type="journal article" date="2019" name="Environ. Microbiol.">
        <title>At the nexus of three kingdoms: the genome of the mycorrhizal fungus Gigaspora margarita provides insights into plant, endobacterial and fungal interactions.</title>
        <authorList>
            <person name="Venice F."/>
            <person name="Ghignone S."/>
            <person name="Salvioli di Fossalunga A."/>
            <person name="Amselem J."/>
            <person name="Novero M."/>
            <person name="Xianan X."/>
            <person name="Sedzielewska Toro K."/>
            <person name="Morin E."/>
            <person name="Lipzen A."/>
            <person name="Grigoriev I.V."/>
            <person name="Henrissat B."/>
            <person name="Martin F.M."/>
            <person name="Bonfante P."/>
        </authorList>
    </citation>
    <scope>NUCLEOTIDE SEQUENCE [LARGE SCALE GENOMIC DNA]</scope>
    <source>
        <strain evidence="3 4">BEG34</strain>
    </source>
</reference>
<comment type="caution">
    <text evidence="3">The sequence shown here is derived from an EMBL/GenBank/DDBJ whole genome shotgun (WGS) entry which is preliminary data.</text>
</comment>